<reference evidence="12" key="1">
    <citation type="submission" date="2025-08" db="UniProtKB">
        <authorList>
            <consortium name="RefSeq"/>
        </authorList>
    </citation>
    <scope>IDENTIFICATION</scope>
    <source>
        <tissue evidence="12">Entire body</tissue>
    </source>
</reference>
<evidence type="ECO:0000259" key="10">
    <source>
        <dbReference type="PROSITE" id="PS50102"/>
    </source>
</evidence>
<dbReference type="Gene3D" id="3.30.70.330">
    <property type="match status" value="1"/>
</dbReference>
<dbReference type="Pfam" id="PF00076">
    <property type="entry name" value="RRM_1"/>
    <property type="match status" value="1"/>
</dbReference>
<dbReference type="GeneID" id="108733565"/>
<evidence type="ECO:0000313" key="12">
    <source>
        <dbReference type="RefSeq" id="XP_018320255.2"/>
    </source>
</evidence>
<feature type="region of interest" description="Disordered" evidence="9">
    <location>
        <begin position="335"/>
        <end position="363"/>
    </location>
</feature>
<feature type="compositionally biased region" description="Low complexity" evidence="9">
    <location>
        <begin position="733"/>
        <end position="763"/>
    </location>
</feature>
<dbReference type="OrthoDB" id="10047851at2759"/>
<keyword evidence="4" id="KW-0805">Transcription regulation</keyword>
<dbReference type="PANTHER" id="PTHR15528">
    <property type="entry name" value="PEROXISOME PROLIFERATOR ACTIVATED RECEPTOR GAMMA COACTIVATOR 1 PGC-1 -RELATED"/>
    <property type="match status" value="1"/>
</dbReference>
<dbReference type="KEGG" id="apln:108733565"/>
<name>A0A1W4WJQ5_AGRPL</name>
<dbReference type="InterPro" id="IPR034605">
    <property type="entry name" value="PGC-1"/>
</dbReference>
<evidence type="ECO:0000256" key="5">
    <source>
        <dbReference type="ARBA" id="ARBA00023159"/>
    </source>
</evidence>
<dbReference type="GO" id="GO:0003712">
    <property type="term" value="F:transcription coregulator activity"/>
    <property type="evidence" value="ECO:0007669"/>
    <property type="project" value="InterPro"/>
</dbReference>
<evidence type="ECO:0000256" key="7">
    <source>
        <dbReference type="ARBA" id="ARBA00023242"/>
    </source>
</evidence>
<dbReference type="PANTHER" id="PTHR15528:SF11">
    <property type="entry name" value="FI18188P1"/>
    <property type="match status" value="1"/>
</dbReference>
<feature type="region of interest" description="Disordered" evidence="9">
    <location>
        <begin position="704"/>
        <end position="778"/>
    </location>
</feature>
<dbReference type="GO" id="GO:0045944">
    <property type="term" value="P:positive regulation of transcription by RNA polymerase II"/>
    <property type="evidence" value="ECO:0007669"/>
    <property type="project" value="TreeGrafter"/>
</dbReference>
<evidence type="ECO:0000256" key="8">
    <source>
        <dbReference type="PROSITE-ProRule" id="PRU00176"/>
    </source>
</evidence>
<evidence type="ECO:0000256" key="9">
    <source>
        <dbReference type="SAM" id="MobiDB-lite"/>
    </source>
</evidence>
<dbReference type="AlphaFoldDB" id="A0A1W4WJQ5"/>
<evidence type="ECO:0000256" key="3">
    <source>
        <dbReference type="ARBA" id="ARBA00022884"/>
    </source>
</evidence>
<keyword evidence="5" id="KW-0010">Activator</keyword>
<dbReference type="InterPro" id="IPR000504">
    <property type="entry name" value="RRM_dom"/>
</dbReference>
<evidence type="ECO:0000313" key="11">
    <source>
        <dbReference type="Proteomes" id="UP000192223"/>
    </source>
</evidence>
<protein>
    <submittedName>
        <fullName evidence="12">Probable replication factor C subunit 1</fullName>
    </submittedName>
</protein>
<sequence>MNINMDSLRFRYEEHFNTFESFMSLSEDDSQSAEDVLVKYTENNIWDWEKEEEINGDVAVIPTSSFRESAVESNSPPVKEDYQKIMNDWQQLINFENEDIKSLSMDIDMTSNDQFNLSEPFSLKSSGSSLFDLTDLTENAIEEQSKVQHGGKKPDTQCYEVDKVKEEVDSESENIDVEGDFQVDIDSIIDIKPSIIRTQDASSLLELFEAKIDQVVVEGNIKKEDTSDHISTSQTNLKIFNTPNKLPVEINSVKNIKIEANIENTPTELEKNGQQFQDAEKPPTENVHAHTKSLKEIKKSTDVLPTELINKIKAANKRRSIAVLDVLPNTKRVKAKKNEENNTTQKEKKNVEKSVNKKDNTNISIENKDSSSIVTQWIHLDHDYCGSKSIHNKCQKKDSGFESAEEDEQRSILKNQPTVKRADGKLMISLLKVNTIKNITNKSTEKKRKLNLEEYKKRREGLLKSYENSQNSSPLSSGQCSPAIEDENVRRLKHQEKLLQMAAELLKSSPKSKKLENSNLPTTTDVNTKVLTPAVISQNQTEKCDKVKSQNKEKMKDSDCNKMVTEENINNDEKLKQVIPELVIPKELITKTIVSIGVNTDFIKIPLRKNKHISVSPIKQLEEIKPILENANGKISSNSLISSVIENIQNKVKTKTVVSEEQTSKNEIVHGEDRTIIYRPKKRDVVKTRTLGIQTDFSEDWMDVKFENSPTNTSEKDSKNKRRERDEKEKNQEQSTSRSSRSSSLDSRYSNTSTSTSRSRSISPQRIPVRKRQKSISKEHLRAVEERRIVYVGGISSRTSREDLRRRFQKFGPITNISIHFRDYGDNYGFVTFMYNVDAYEAVEHGNDDPTLPQYDLSFGGRRIFCRTRYSDLDDIREEIGYAPVRKSEESFDNLLREMQAKLCKRKTTT</sequence>
<dbReference type="GO" id="GO:0003723">
    <property type="term" value="F:RNA binding"/>
    <property type="evidence" value="ECO:0007669"/>
    <property type="project" value="UniProtKB-UniRule"/>
</dbReference>
<accession>A0A1W4WJQ5</accession>
<keyword evidence="11" id="KW-1185">Reference proteome</keyword>
<gene>
    <name evidence="12" type="primary">LOC108733565</name>
</gene>
<keyword evidence="2" id="KW-0597">Phosphoprotein</keyword>
<keyword evidence="7" id="KW-0539">Nucleus</keyword>
<keyword evidence="6" id="KW-0804">Transcription</keyword>
<dbReference type="InParanoid" id="A0A1W4WJQ5"/>
<feature type="compositionally biased region" description="Basic and acidic residues" evidence="9">
    <location>
        <begin position="336"/>
        <end position="360"/>
    </location>
</feature>
<dbReference type="PROSITE" id="PS50102">
    <property type="entry name" value="RRM"/>
    <property type="match status" value="1"/>
</dbReference>
<evidence type="ECO:0000256" key="6">
    <source>
        <dbReference type="ARBA" id="ARBA00023163"/>
    </source>
</evidence>
<dbReference type="SMART" id="SM00360">
    <property type="entry name" value="RRM"/>
    <property type="match status" value="1"/>
</dbReference>
<dbReference type="STRING" id="224129.A0A1W4WJQ5"/>
<comment type="subcellular location">
    <subcellularLocation>
        <location evidence="1">Nucleus</location>
    </subcellularLocation>
</comment>
<organism evidence="11 12">
    <name type="scientific">Agrilus planipennis</name>
    <name type="common">Emerald ash borer</name>
    <name type="synonym">Agrilus marcopoli</name>
    <dbReference type="NCBI Taxonomy" id="224129"/>
    <lineage>
        <taxon>Eukaryota</taxon>
        <taxon>Metazoa</taxon>
        <taxon>Ecdysozoa</taxon>
        <taxon>Arthropoda</taxon>
        <taxon>Hexapoda</taxon>
        <taxon>Insecta</taxon>
        <taxon>Pterygota</taxon>
        <taxon>Neoptera</taxon>
        <taxon>Endopterygota</taxon>
        <taxon>Coleoptera</taxon>
        <taxon>Polyphaga</taxon>
        <taxon>Elateriformia</taxon>
        <taxon>Buprestoidea</taxon>
        <taxon>Buprestidae</taxon>
        <taxon>Agrilinae</taxon>
        <taxon>Agrilus</taxon>
    </lineage>
</organism>
<evidence type="ECO:0000256" key="1">
    <source>
        <dbReference type="ARBA" id="ARBA00004123"/>
    </source>
</evidence>
<dbReference type="InterPro" id="IPR035979">
    <property type="entry name" value="RBD_domain_sf"/>
</dbReference>
<dbReference type="SUPFAM" id="SSF54928">
    <property type="entry name" value="RNA-binding domain, RBD"/>
    <property type="match status" value="1"/>
</dbReference>
<feature type="domain" description="RRM" evidence="10">
    <location>
        <begin position="788"/>
        <end position="864"/>
    </location>
</feature>
<evidence type="ECO:0000256" key="4">
    <source>
        <dbReference type="ARBA" id="ARBA00023015"/>
    </source>
</evidence>
<dbReference type="RefSeq" id="XP_018320255.2">
    <property type="nucleotide sequence ID" value="XM_018464753.2"/>
</dbReference>
<evidence type="ECO:0000256" key="2">
    <source>
        <dbReference type="ARBA" id="ARBA00022553"/>
    </source>
</evidence>
<proteinExistence type="predicted"/>
<keyword evidence="3 8" id="KW-0694">RNA-binding</keyword>
<dbReference type="InterPro" id="IPR012677">
    <property type="entry name" value="Nucleotide-bd_a/b_plait_sf"/>
</dbReference>
<dbReference type="FunCoup" id="A0A1W4WJQ5">
    <property type="interactions" value="208"/>
</dbReference>
<dbReference type="CTD" id="6345"/>
<dbReference type="GO" id="GO:0005634">
    <property type="term" value="C:nucleus"/>
    <property type="evidence" value="ECO:0007669"/>
    <property type="project" value="UniProtKB-SubCell"/>
</dbReference>
<dbReference type="Proteomes" id="UP000192223">
    <property type="component" value="Unplaced"/>
</dbReference>
<feature type="compositionally biased region" description="Basic and acidic residues" evidence="9">
    <location>
        <begin position="714"/>
        <end position="732"/>
    </location>
</feature>